<comment type="caution">
    <text evidence="1">The sequence shown here is derived from an EMBL/GenBank/DDBJ whole genome shotgun (WGS) entry which is preliminary data.</text>
</comment>
<evidence type="ECO:0000313" key="2">
    <source>
        <dbReference type="Proteomes" id="UP000789833"/>
    </source>
</evidence>
<protein>
    <submittedName>
        <fullName evidence="1">Uncharacterized protein</fullName>
    </submittedName>
</protein>
<dbReference type="Pfam" id="PF19409">
    <property type="entry name" value="Thiopep_pre"/>
    <property type="match status" value="1"/>
</dbReference>
<accession>A0ABN8A7W4</accession>
<dbReference type="RefSeq" id="WP_230501098.1">
    <property type="nucleotide sequence ID" value="NZ_CAKJTJ010000008.1"/>
</dbReference>
<reference evidence="1 2" key="1">
    <citation type="submission" date="2021-10" db="EMBL/GenBank/DDBJ databases">
        <authorList>
            <person name="Criscuolo A."/>
        </authorList>
    </citation>
    <scope>NUCLEOTIDE SEQUENCE [LARGE SCALE GENOMIC DNA]</scope>
    <source>
        <strain evidence="2">CIP 111883</strain>
    </source>
</reference>
<gene>
    <name evidence="1" type="ORF">BACCIP111883_01972</name>
</gene>
<evidence type="ECO:0000313" key="1">
    <source>
        <dbReference type="EMBL" id="CAG9621200.1"/>
    </source>
</evidence>
<dbReference type="Proteomes" id="UP000789833">
    <property type="component" value="Unassembled WGS sequence"/>
</dbReference>
<keyword evidence="2" id="KW-1185">Reference proteome</keyword>
<name>A0ABN8A7W4_9BACI</name>
<proteinExistence type="predicted"/>
<organism evidence="1 2">
    <name type="scientific">Sutcliffiella rhizosphaerae</name>
    <dbReference type="NCBI Taxonomy" id="2880967"/>
    <lineage>
        <taxon>Bacteria</taxon>
        <taxon>Bacillati</taxon>
        <taxon>Bacillota</taxon>
        <taxon>Bacilli</taxon>
        <taxon>Bacillales</taxon>
        <taxon>Bacillaceae</taxon>
        <taxon>Sutcliffiella</taxon>
    </lineage>
</organism>
<dbReference type="EMBL" id="CAKJTJ010000008">
    <property type="protein sequence ID" value="CAG9621200.1"/>
    <property type="molecule type" value="Genomic_DNA"/>
</dbReference>
<sequence>MKELNLKVEDFDLEVEVYEVSSATVLDTMGASVGTNSCSVVVTQQ</sequence>